<feature type="compositionally biased region" description="Basic and acidic residues" evidence="1">
    <location>
        <begin position="91"/>
        <end position="100"/>
    </location>
</feature>
<keyword evidence="2" id="KW-0472">Membrane</keyword>
<evidence type="ECO:0000256" key="2">
    <source>
        <dbReference type="SAM" id="Phobius"/>
    </source>
</evidence>
<organism evidence="3 4">
    <name type="scientific">Gracilariopsis chorda</name>
    <dbReference type="NCBI Taxonomy" id="448386"/>
    <lineage>
        <taxon>Eukaryota</taxon>
        <taxon>Rhodophyta</taxon>
        <taxon>Florideophyceae</taxon>
        <taxon>Rhodymeniophycidae</taxon>
        <taxon>Gracilariales</taxon>
        <taxon>Gracilariaceae</taxon>
        <taxon>Gracilariopsis</taxon>
    </lineage>
</organism>
<feature type="transmembrane region" description="Helical" evidence="2">
    <location>
        <begin position="27"/>
        <end position="50"/>
    </location>
</feature>
<accession>A0A2V3IQV9</accession>
<dbReference type="EMBL" id="NBIV01000088">
    <property type="protein sequence ID" value="PXF44502.1"/>
    <property type="molecule type" value="Genomic_DNA"/>
</dbReference>
<keyword evidence="2" id="KW-1133">Transmembrane helix</keyword>
<reference evidence="3 4" key="1">
    <citation type="journal article" date="2018" name="Mol. Biol. Evol.">
        <title>Analysis of the draft genome of the red seaweed Gracilariopsis chorda provides insights into genome size evolution in Rhodophyta.</title>
        <authorList>
            <person name="Lee J."/>
            <person name="Yang E.C."/>
            <person name="Graf L."/>
            <person name="Yang J.H."/>
            <person name="Qiu H."/>
            <person name="Zel Zion U."/>
            <person name="Chan C.X."/>
            <person name="Stephens T.G."/>
            <person name="Weber A.P.M."/>
            <person name="Boo G.H."/>
            <person name="Boo S.M."/>
            <person name="Kim K.M."/>
            <person name="Shin Y."/>
            <person name="Jung M."/>
            <person name="Lee S.J."/>
            <person name="Yim H.S."/>
            <person name="Lee J.H."/>
            <person name="Bhattacharya D."/>
            <person name="Yoon H.S."/>
        </authorList>
    </citation>
    <scope>NUCLEOTIDE SEQUENCE [LARGE SCALE GENOMIC DNA]</scope>
    <source>
        <strain evidence="3 4">SKKU-2015</strain>
        <tissue evidence="3">Whole body</tissue>
    </source>
</reference>
<feature type="region of interest" description="Disordered" evidence="1">
    <location>
        <begin position="57"/>
        <end position="100"/>
    </location>
</feature>
<evidence type="ECO:0000313" key="4">
    <source>
        <dbReference type="Proteomes" id="UP000247409"/>
    </source>
</evidence>
<keyword evidence="2" id="KW-0812">Transmembrane</keyword>
<gene>
    <name evidence="3" type="ORF">BWQ96_05680</name>
</gene>
<feature type="compositionally biased region" description="Basic residues" evidence="1">
    <location>
        <begin position="57"/>
        <end position="67"/>
    </location>
</feature>
<comment type="caution">
    <text evidence="3">The sequence shown here is derived from an EMBL/GenBank/DDBJ whole genome shotgun (WGS) entry which is preliminary data.</text>
</comment>
<keyword evidence="4" id="KW-1185">Reference proteome</keyword>
<dbReference type="AlphaFoldDB" id="A0A2V3IQV9"/>
<name>A0A2V3IQV9_9FLOR</name>
<protein>
    <recommendedName>
        <fullName evidence="5">Transmembrane protein</fullName>
    </recommendedName>
</protein>
<dbReference type="Proteomes" id="UP000247409">
    <property type="component" value="Unassembled WGS sequence"/>
</dbReference>
<feature type="compositionally biased region" description="Low complexity" evidence="1">
    <location>
        <begin position="68"/>
        <end position="87"/>
    </location>
</feature>
<evidence type="ECO:0008006" key="5">
    <source>
        <dbReference type="Google" id="ProtNLM"/>
    </source>
</evidence>
<evidence type="ECO:0000256" key="1">
    <source>
        <dbReference type="SAM" id="MobiDB-lite"/>
    </source>
</evidence>
<evidence type="ECO:0000313" key="3">
    <source>
        <dbReference type="EMBL" id="PXF44502.1"/>
    </source>
</evidence>
<proteinExistence type="predicted"/>
<sequence>MEDTGAATESEDVFFKAPTTELQLKPIHIIVIIITVLHALAIALWVILFLPGEKARRPLRTSQRTRRGTSSSTSTSTATTSSTTSDSPAESAKEEDKKDK</sequence>